<proteinExistence type="predicted"/>
<dbReference type="EMBL" id="RCZE01000026">
    <property type="protein sequence ID" value="TPG65699.1"/>
    <property type="molecule type" value="Genomic_DNA"/>
</dbReference>
<sequence length="149" mass="15851">MRKKSLSCLAGVALAFGYSMSSSAAPELHLNFHMGGSSGGQSFVGGTLINSGDAPVAHGYVVVTLLDAQCHPLKSVLEHFANIPAGEKLGFRVPINGALKRYRLASVKGFDAEGFEVMAVDDNAELLKGREPADREYCAKAREAVVQRE</sequence>
<evidence type="ECO:0000256" key="1">
    <source>
        <dbReference type="SAM" id="SignalP"/>
    </source>
</evidence>
<reference evidence="2 3" key="1">
    <citation type="journal article" date="2019" name="Environ. Microbiol.">
        <title>Species interactions and distinct microbial communities in high Arctic permafrost affected cryosols are associated with the CH4 and CO2 gas fluxes.</title>
        <authorList>
            <person name="Altshuler I."/>
            <person name="Hamel J."/>
            <person name="Turney S."/>
            <person name="Magnuson E."/>
            <person name="Levesque R."/>
            <person name="Greer C."/>
            <person name="Whyte L.G."/>
        </authorList>
    </citation>
    <scope>NUCLEOTIDE SEQUENCE [LARGE SCALE GENOMIC DNA]</scope>
    <source>
        <strain evidence="2 3">E3</strain>
    </source>
</reference>
<feature type="chain" id="PRO_5021195479" evidence="1">
    <location>
        <begin position="25"/>
        <end position="149"/>
    </location>
</feature>
<accession>A0A502GTZ2</accession>
<dbReference type="RefSeq" id="WP_140672209.1">
    <property type="nucleotide sequence ID" value="NZ_RCZE01000026.1"/>
</dbReference>
<dbReference type="InterPro" id="IPR047676">
    <property type="entry name" value="FxLYD_dom"/>
</dbReference>
<dbReference type="Proteomes" id="UP000317933">
    <property type="component" value="Unassembled WGS sequence"/>
</dbReference>
<organism evidence="2 3">
    <name type="scientific">Pseudomonas arsenicoxydans</name>
    <dbReference type="NCBI Taxonomy" id="702115"/>
    <lineage>
        <taxon>Bacteria</taxon>
        <taxon>Pseudomonadati</taxon>
        <taxon>Pseudomonadota</taxon>
        <taxon>Gammaproteobacteria</taxon>
        <taxon>Pseudomonadales</taxon>
        <taxon>Pseudomonadaceae</taxon>
        <taxon>Pseudomonas</taxon>
    </lineage>
</organism>
<name>A0A502GTZ2_9PSED</name>
<dbReference type="GO" id="GO:0006508">
    <property type="term" value="P:proteolysis"/>
    <property type="evidence" value="ECO:0007669"/>
    <property type="project" value="UniProtKB-KW"/>
</dbReference>
<feature type="signal peptide" evidence="1">
    <location>
        <begin position="1"/>
        <end position="24"/>
    </location>
</feature>
<dbReference type="NCBIfam" id="NF038353">
    <property type="entry name" value="FxLYD_dom"/>
    <property type="match status" value="1"/>
</dbReference>
<dbReference type="GO" id="GO:0008233">
    <property type="term" value="F:peptidase activity"/>
    <property type="evidence" value="ECO:0007669"/>
    <property type="project" value="UniProtKB-KW"/>
</dbReference>
<keyword evidence="2" id="KW-0645">Protease</keyword>
<comment type="caution">
    <text evidence="2">The sequence shown here is derived from an EMBL/GenBank/DDBJ whole genome shotgun (WGS) entry which is preliminary data.</text>
</comment>
<gene>
    <name evidence="2" type="ORF">EAH78_31655</name>
</gene>
<protein>
    <submittedName>
        <fullName evidence="2">Membrane-associated Zn-dependent protease 1</fullName>
    </submittedName>
</protein>
<keyword evidence="1" id="KW-0732">Signal</keyword>
<keyword evidence="2" id="KW-0378">Hydrolase</keyword>
<evidence type="ECO:0000313" key="2">
    <source>
        <dbReference type="EMBL" id="TPG65699.1"/>
    </source>
</evidence>
<evidence type="ECO:0000313" key="3">
    <source>
        <dbReference type="Proteomes" id="UP000317933"/>
    </source>
</evidence>
<dbReference type="AlphaFoldDB" id="A0A502GTZ2"/>